<keyword evidence="3" id="KW-1185">Reference proteome</keyword>
<gene>
    <name evidence="2" type="ORF">IB211_00305</name>
</gene>
<dbReference type="PANTHER" id="PTHR12110">
    <property type="entry name" value="HYDROXYPYRUVATE ISOMERASE"/>
    <property type="match status" value="1"/>
</dbReference>
<evidence type="ECO:0000259" key="1">
    <source>
        <dbReference type="Pfam" id="PF01261"/>
    </source>
</evidence>
<dbReference type="EMBL" id="CP011307">
    <property type="protein sequence ID" value="ALP92701.1"/>
    <property type="molecule type" value="Genomic_DNA"/>
</dbReference>
<organism evidence="2 3">
    <name type="scientific">Intestinimonas butyriciproducens</name>
    <dbReference type="NCBI Taxonomy" id="1297617"/>
    <lineage>
        <taxon>Bacteria</taxon>
        <taxon>Bacillati</taxon>
        <taxon>Bacillota</taxon>
        <taxon>Clostridia</taxon>
        <taxon>Eubacteriales</taxon>
        <taxon>Intestinimonas</taxon>
    </lineage>
</organism>
<dbReference type="KEGG" id="ibu:IB211_00305"/>
<dbReference type="Gene3D" id="3.20.20.150">
    <property type="entry name" value="Divalent-metal-dependent TIM barrel enzymes"/>
    <property type="match status" value="1"/>
</dbReference>
<accession>A0A0S2W037</accession>
<dbReference type="SUPFAM" id="SSF51658">
    <property type="entry name" value="Xylose isomerase-like"/>
    <property type="match status" value="1"/>
</dbReference>
<dbReference type="Proteomes" id="UP000064844">
    <property type="component" value="Chromosome"/>
</dbReference>
<dbReference type="AlphaFoldDB" id="A0A0S2W037"/>
<sequence length="278" mass="30402">MAVSTRLLGSNGQYSRYPLAFFLDEMRRLGLRSLDFVPQVPHFFCGYRDHDDPAGLKAALARAGLRVAVLTPPSYRCSITAPAGEQRAATLGYYKSCIQLAAELGCDRLVLDAAGACWDLKVEQLREHAADTLCILCDAAEAAGVGLLLAPAMGEETPLIAEAPILNTARELEAMLHRLRRPGLGVCLDTNVMSACGDTIPDWFDRLGDRTGLVRLCDGNYHGWRAWGEGVLPMERYLCQLNEVGYGGEISLRLPGERYLERPSYPDERALAALCGEV</sequence>
<dbReference type="eggNOG" id="COG1082">
    <property type="taxonomic scope" value="Bacteria"/>
</dbReference>
<reference evidence="2 3" key="1">
    <citation type="journal article" date="2015" name="Nat. Commun.">
        <title>Production of butyrate from lysine and the Amadori product fructoselysine by a human gut commensal.</title>
        <authorList>
            <person name="Bui T.P."/>
            <person name="Ritari J."/>
            <person name="Boeren S."/>
            <person name="de Waard P."/>
            <person name="Plugge C.M."/>
            <person name="de Vos W.M."/>
        </authorList>
    </citation>
    <scope>NUCLEOTIDE SEQUENCE [LARGE SCALE GENOMIC DNA]</scope>
    <source>
        <strain evidence="2 3">AF211</strain>
    </source>
</reference>
<dbReference type="InterPro" id="IPR013022">
    <property type="entry name" value="Xyl_isomerase-like_TIM-brl"/>
</dbReference>
<dbReference type="InterPro" id="IPR036237">
    <property type="entry name" value="Xyl_isomerase-like_sf"/>
</dbReference>
<dbReference type="PANTHER" id="PTHR12110:SF41">
    <property type="entry name" value="INOSOSE DEHYDRATASE"/>
    <property type="match status" value="1"/>
</dbReference>
<reference evidence="3" key="2">
    <citation type="submission" date="2015-04" db="EMBL/GenBank/DDBJ databases">
        <title>A butyrogenic pathway from the amino acid lysine in a human gut commensal.</title>
        <authorList>
            <person name="de Vos W.M."/>
            <person name="Bui N.T.P."/>
            <person name="Plugge C.M."/>
            <person name="Ritari J."/>
        </authorList>
    </citation>
    <scope>NUCLEOTIDE SEQUENCE [LARGE SCALE GENOMIC DNA]</scope>
    <source>
        <strain evidence="3">AF211</strain>
    </source>
</reference>
<dbReference type="Pfam" id="PF01261">
    <property type="entry name" value="AP_endonuc_2"/>
    <property type="match status" value="1"/>
</dbReference>
<feature type="domain" description="Xylose isomerase-like TIM barrel" evidence="1">
    <location>
        <begin position="24"/>
        <end position="262"/>
    </location>
</feature>
<evidence type="ECO:0000313" key="2">
    <source>
        <dbReference type="EMBL" id="ALP92701.1"/>
    </source>
</evidence>
<protein>
    <submittedName>
        <fullName evidence="2">Fructoselysine 3-epimerase</fullName>
    </submittedName>
</protein>
<proteinExistence type="predicted"/>
<name>A0A0S2W037_9FIRM</name>
<dbReference type="STRING" id="1297617.IB211_00305"/>
<dbReference type="InterPro" id="IPR050312">
    <property type="entry name" value="IolE/XylAMocC-like"/>
</dbReference>
<evidence type="ECO:0000313" key="3">
    <source>
        <dbReference type="Proteomes" id="UP000064844"/>
    </source>
</evidence>
<dbReference type="RefSeq" id="WP_058116881.1">
    <property type="nucleotide sequence ID" value="NZ_CP011307.1"/>
</dbReference>